<dbReference type="InterPro" id="IPR005119">
    <property type="entry name" value="LysR_subst-bd"/>
</dbReference>
<evidence type="ECO:0000313" key="7">
    <source>
        <dbReference type="Proteomes" id="UP000286268"/>
    </source>
</evidence>
<keyword evidence="7" id="KW-1185">Reference proteome</keyword>
<dbReference type="OrthoDB" id="63123at2"/>
<dbReference type="GO" id="GO:0003700">
    <property type="term" value="F:DNA-binding transcription factor activity"/>
    <property type="evidence" value="ECO:0007669"/>
    <property type="project" value="InterPro"/>
</dbReference>
<dbReference type="Gene3D" id="3.40.190.290">
    <property type="match status" value="1"/>
</dbReference>
<dbReference type="PANTHER" id="PTHR30419">
    <property type="entry name" value="HTH-TYPE TRANSCRIPTIONAL REGULATOR YBHD"/>
    <property type="match status" value="1"/>
</dbReference>
<organism evidence="6 7">
    <name type="scientific">Clostridium manihotivorum</name>
    <dbReference type="NCBI Taxonomy" id="2320868"/>
    <lineage>
        <taxon>Bacteria</taxon>
        <taxon>Bacillati</taxon>
        <taxon>Bacillota</taxon>
        <taxon>Clostridia</taxon>
        <taxon>Eubacteriales</taxon>
        <taxon>Clostridiaceae</taxon>
        <taxon>Clostridium</taxon>
    </lineage>
</organism>
<dbReference type="PANTHER" id="PTHR30419:SF24">
    <property type="entry name" value="HTH-TYPE TRANSCRIPTIONAL REGULATOR CZCR"/>
    <property type="match status" value="1"/>
</dbReference>
<protein>
    <submittedName>
        <fullName evidence="6">LysR family transcriptional regulator</fullName>
    </submittedName>
</protein>
<dbReference type="Gene3D" id="1.10.10.10">
    <property type="entry name" value="Winged helix-like DNA-binding domain superfamily/Winged helix DNA-binding domain"/>
    <property type="match status" value="1"/>
</dbReference>
<dbReference type="EMBL" id="CP025746">
    <property type="protein sequence ID" value="QAA34533.1"/>
    <property type="molecule type" value="Genomic_DNA"/>
</dbReference>
<dbReference type="InterPro" id="IPR036390">
    <property type="entry name" value="WH_DNA-bd_sf"/>
</dbReference>
<dbReference type="RefSeq" id="WP_128215245.1">
    <property type="nucleotide sequence ID" value="NZ_CP025746.1"/>
</dbReference>
<name>A0A410DZR0_9CLOT</name>
<dbReference type="GO" id="GO:0005829">
    <property type="term" value="C:cytosol"/>
    <property type="evidence" value="ECO:0007669"/>
    <property type="project" value="TreeGrafter"/>
</dbReference>
<keyword evidence="3" id="KW-0238">DNA-binding</keyword>
<evidence type="ECO:0000256" key="4">
    <source>
        <dbReference type="ARBA" id="ARBA00023163"/>
    </source>
</evidence>
<dbReference type="GO" id="GO:0003677">
    <property type="term" value="F:DNA binding"/>
    <property type="evidence" value="ECO:0007669"/>
    <property type="project" value="UniProtKB-KW"/>
</dbReference>
<dbReference type="Proteomes" id="UP000286268">
    <property type="component" value="Chromosome"/>
</dbReference>
<feature type="domain" description="HTH lysR-type" evidence="5">
    <location>
        <begin position="1"/>
        <end position="58"/>
    </location>
</feature>
<evidence type="ECO:0000313" key="6">
    <source>
        <dbReference type="EMBL" id="QAA34533.1"/>
    </source>
</evidence>
<keyword evidence="2" id="KW-0805">Transcription regulation</keyword>
<dbReference type="CDD" id="cd05466">
    <property type="entry name" value="PBP2_LTTR_substrate"/>
    <property type="match status" value="1"/>
</dbReference>
<evidence type="ECO:0000256" key="3">
    <source>
        <dbReference type="ARBA" id="ARBA00023125"/>
    </source>
</evidence>
<dbReference type="SUPFAM" id="SSF46785">
    <property type="entry name" value="Winged helix' DNA-binding domain"/>
    <property type="match status" value="1"/>
</dbReference>
<dbReference type="AlphaFoldDB" id="A0A410DZR0"/>
<dbReference type="PROSITE" id="PS50931">
    <property type="entry name" value="HTH_LYSR"/>
    <property type="match status" value="1"/>
</dbReference>
<dbReference type="Pfam" id="PF00126">
    <property type="entry name" value="HTH_1"/>
    <property type="match status" value="1"/>
</dbReference>
<evidence type="ECO:0000259" key="5">
    <source>
        <dbReference type="PROSITE" id="PS50931"/>
    </source>
</evidence>
<evidence type="ECO:0000256" key="2">
    <source>
        <dbReference type="ARBA" id="ARBA00023015"/>
    </source>
</evidence>
<sequence length="303" mass="33545">MDLKKYELFADVAETGSFTISGDKLGYTQSGVSHIIKSLETELGFSLFIRTRKGVSLTDNGKRIEPLIRQLLSDNSRLEQTINGINGLVTGSITIGTYSSIAISWLPKIIYEFQKDFPNIDIHMKEGGIDEIESWIENSTVDFGFCSQRDSQSFDWVSLQVDPLMAILPKDSPIPSSGAYSISAFQNQPFIISAQGIDSDIHLALTKAKVTPYIRFSSTDDYAIISMVANHLGISILPKLIIQEWSNQVTSLPLEPYSFRSLGIGIKSLKQVSPASKKFIEYSKKIISKDSNTTSVSERKVGN</sequence>
<gene>
    <name evidence="6" type="ORF">C1I91_24445</name>
</gene>
<accession>A0A410DZR0</accession>
<dbReference type="Pfam" id="PF03466">
    <property type="entry name" value="LysR_substrate"/>
    <property type="match status" value="1"/>
</dbReference>
<dbReference type="InterPro" id="IPR000847">
    <property type="entry name" value="LysR_HTH_N"/>
</dbReference>
<dbReference type="InterPro" id="IPR036388">
    <property type="entry name" value="WH-like_DNA-bd_sf"/>
</dbReference>
<proteinExistence type="inferred from homology"/>
<dbReference type="KEGG" id="cmah:C1I91_24445"/>
<dbReference type="InterPro" id="IPR050950">
    <property type="entry name" value="HTH-type_LysR_regulators"/>
</dbReference>
<dbReference type="SUPFAM" id="SSF53850">
    <property type="entry name" value="Periplasmic binding protein-like II"/>
    <property type="match status" value="1"/>
</dbReference>
<keyword evidence="4" id="KW-0804">Transcription</keyword>
<comment type="similarity">
    <text evidence="1">Belongs to the LysR transcriptional regulatory family.</text>
</comment>
<evidence type="ECO:0000256" key="1">
    <source>
        <dbReference type="ARBA" id="ARBA00009437"/>
    </source>
</evidence>
<reference evidence="6 7" key="1">
    <citation type="submission" date="2018-01" db="EMBL/GenBank/DDBJ databases">
        <title>Genome Sequencing and Assembly of Anaerobacter polyendosporus strain CT4.</title>
        <authorList>
            <person name="Tachaapaikoon C."/>
            <person name="Sutheeworapong S."/>
            <person name="Jenjaroenpun P."/>
            <person name="Wongsurawat T."/>
            <person name="Nookeaw I."/>
            <person name="Cheawchanlertfa P."/>
            <person name="Kosugi A."/>
            <person name="Cheevadhanarak S."/>
            <person name="Ratanakhanokchai K."/>
        </authorList>
    </citation>
    <scope>NUCLEOTIDE SEQUENCE [LARGE SCALE GENOMIC DNA]</scope>
    <source>
        <strain evidence="6 7">CT4</strain>
    </source>
</reference>